<evidence type="ECO:0000256" key="5">
    <source>
        <dbReference type="ARBA" id="ARBA00022519"/>
    </source>
</evidence>
<dbReference type="InterPro" id="IPR045584">
    <property type="entry name" value="Pilin-like"/>
</dbReference>
<accession>A0A0C2JT90</accession>
<keyword evidence="5 9" id="KW-0997">Cell inner membrane</keyword>
<protein>
    <recommendedName>
        <fullName evidence="9">Type II secretion system protein I</fullName>
        <shortName evidence="9">T2SS minor pseudopilin I</shortName>
    </recommendedName>
</protein>
<keyword evidence="6" id="KW-0812">Transmembrane</keyword>
<dbReference type="GO" id="GO:0005886">
    <property type="term" value="C:plasma membrane"/>
    <property type="evidence" value="ECO:0007669"/>
    <property type="project" value="UniProtKB-SubCell"/>
</dbReference>
<name>A0A0C2JT90_9VIBR</name>
<evidence type="ECO:0000256" key="2">
    <source>
        <dbReference type="ARBA" id="ARBA00008358"/>
    </source>
</evidence>
<dbReference type="Pfam" id="PF07963">
    <property type="entry name" value="N_methyl"/>
    <property type="match status" value="1"/>
</dbReference>
<dbReference type="InterPro" id="IPR010052">
    <property type="entry name" value="T2SS_protein-GspI"/>
</dbReference>
<feature type="domain" description="Type II secretion system protein GspI C-terminal" evidence="10">
    <location>
        <begin position="41"/>
        <end position="116"/>
    </location>
</feature>
<evidence type="ECO:0000256" key="3">
    <source>
        <dbReference type="ARBA" id="ARBA00022475"/>
    </source>
</evidence>
<evidence type="ECO:0000256" key="1">
    <source>
        <dbReference type="ARBA" id="ARBA00004377"/>
    </source>
</evidence>
<dbReference type="STRING" id="1461322.OJ16_03045"/>
<evidence type="ECO:0000256" key="7">
    <source>
        <dbReference type="ARBA" id="ARBA00022989"/>
    </source>
</evidence>
<sequence>MRNKRHGFTLLEVLVALAIFAMSAMALVRSVGQHINTLSLMEEKAFSAMVIDNQMAKVMLNPQGLKKQSGQAQLADRTWYWTVSPVSTQDSLIRAFDVSVATSQKGAPVLTVRSYVTK</sequence>
<comment type="function">
    <text evidence="9">Component of the type II secretion system required for the energy-dependent secretion of extracellular factors such as proteases and toxins from the periplasm.</text>
</comment>
<dbReference type="InterPro" id="IPR003413">
    <property type="entry name" value="T2SS_GspI_C"/>
</dbReference>
<keyword evidence="8" id="KW-0472">Membrane</keyword>
<dbReference type="Proteomes" id="UP000031672">
    <property type="component" value="Unassembled WGS sequence"/>
</dbReference>
<accession>A0A0C2JUV4</accession>
<dbReference type="Gene3D" id="3.30.1300.30">
    <property type="entry name" value="GSPII I/J protein-like"/>
    <property type="match status" value="1"/>
</dbReference>
<dbReference type="InterPro" id="IPR012902">
    <property type="entry name" value="N_methyl_site"/>
</dbReference>
<comment type="subcellular location">
    <subcellularLocation>
        <location evidence="1 9">Cell inner membrane</location>
        <topology evidence="1 9">Single-pass membrane protein</topology>
    </subcellularLocation>
</comment>
<keyword evidence="12" id="KW-1185">Reference proteome</keyword>
<comment type="similarity">
    <text evidence="2 9">Belongs to the GSP I family.</text>
</comment>
<evidence type="ECO:0000256" key="9">
    <source>
        <dbReference type="RuleBase" id="RU368030"/>
    </source>
</evidence>
<dbReference type="PANTHER" id="PTHR38779:SF2">
    <property type="entry name" value="TYPE II SECRETION SYSTEM PROTEIN I-RELATED"/>
    <property type="match status" value="1"/>
</dbReference>
<dbReference type="GO" id="GO:0015627">
    <property type="term" value="C:type II protein secretion system complex"/>
    <property type="evidence" value="ECO:0007669"/>
    <property type="project" value="UniProtKB-UniRule"/>
</dbReference>
<keyword evidence="4 9" id="KW-0488">Methylation</keyword>
<comment type="PTM">
    <text evidence="9">Cleaved by prepilin peptidase.</text>
</comment>
<comment type="caution">
    <text evidence="11">The sequence shown here is derived from an EMBL/GenBank/DDBJ whole genome shotgun (WGS) entry which is preliminary data.</text>
</comment>
<dbReference type="Pfam" id="PF02501">
    <property type="entry name" value="T2SSI"/>
    <property type="match status" value="1"/>
</dbReference>
<proteinExistence type="inferred from homology"/>
<evidence type="ECO:0000256" key="6">
    <source>
        <dbReference type="ARBA" id="ARBA00022692"/>
    </source>
</evidence>
<keyword evidence="3" id="KW-1003">Cell membrane</keyword>
<comment type="subunit">
    <text evidence="9">Type II secretion is composed of four main components: the outer membrane complex, the inner membrane complex, the cytoplasmic secretion ATPase and the periplasm-spanning pseudopilus.</text>
</comment>
<dbReference type="EMBL" id="JTKH01000005">
    <property type="protein sequence ID" value="KII81264.1"/>
    <property type="molecule type" value="Genomic_DNA"/>
</dbReference>
<evidence type="ECO:0000256" key="8">
    <source>
        <dbReference type="ARBA" id="ARBA00023136"/>
    </source>
</evidence>
<dbReference type="PROSITE" id="PS00409">
    <property type="entry name" value="PROKAR_NTER_METHYL"/>
    <property type="match status" value="1"/>
</dbReference>
<evidence type="ECO:0000256" key="4">
    <source>
        <dbReference type="ARBA" id="ARBA00022481"/>
    </source>
</evidence>
<dbReference type="NCBIfam" id="TIGR01707">
    <property type="entry name" value="gspI"/>
    <property type="match status" value="1"/>
</dbReference>
<dbReference type="GO" id="GO:0015628">
    <property type="term" value="P:protein secretion by the type II secretion system"/>
    <property type="evidence" value="ECO:0007669"/>
    <property type="project" value="UniProtKB-UniRule"/>
</dbReference>
<evidence type="ECO:0000259" key="10">
    <source>
        <dbReference type="Pfam" id="PF02501"/>
    </source>
</evidence>
<keyword evidence="7" id="KW-1133">Transmembrane helix</keyword>
<evidence type="ECO:0000313" key="11">
    <source>
        <dbReference type="EMBL" id="KII81264.1"/>
    </source>
</evidence>
<dbReference type="PANTHER" id="PTHR38779">
    <property type="entry name" value="TYPE II SECRETION SYSTEM PROTEIN I-RELATED"/>
    <property type="match status" value="1"/>
</dbReference>
<evidence type="ECO:0000313" key="12">
    <source>
        <dbReference type="Proteomes" id="UP000031672"/>
    </source>
</evidence>
<dbReference type="RefSeq" id="WP_040987377.1">
    <property type="nucleotide sequence ID" value="NZ_JTKH01000005.1"/>
</dbReference>
<dbReference type="NCBIfam" id="TIGR02532">
    <property type="entry name" value="IV_pilin_GFxxxE"/>
    <property type="match status" value="1"/>
</dbReference>
<dbReference type="OrthoDB" id="6121517at2"/>
<dbReference type="SUPFAM" id="SSF54523">
    <property type="entry name" value="Pili subunits"/>
    <property type="match status" value="1"/>
</dbReference>
<reference evidence="11 12" key="1">
    <citation type="submission" date="2014-11" db="EMBL/GenBank/DDBJ databases">
        <title>Draft Genome Sequence of Vibrio piscirenalis strains CECT 8603T and CECT 8604, two marine Gammaproteobacterium isolated from cultured gilthead sea bream (Sparus aurata).</title>
        <authorList>
            <person name="Arahal D.R."/>
            <person name="Rodrigo-Torres L."/>
            <person name="Lucena T."/>
            <person name="Pujalte M.J."/>
        </authorList>
    </citation>
    <scope>NUCLEOTIDE SEQUENCE [LARGE SCALE GENOMIC DNA]</scope>
    <source>
        <strain evidence="11 12">DCR 1-4-2</strain>
    </source>
</reference>
<dbReference type="AlphaFoldDB" id="A0A0C2JT90"/>
<organism evidence="11 12">
    <name type="scientific">Vibrio renipiscarius</name>
    <dbReference type="NCBI Taxonomy" id="1461322"/>
    <lineage>
        <taxon>Bacteria</taxon>
        <taxon>Pseudomonadati</taxon>
        <taxon>Pseudomonadota</taxon>
        <taxon>Gammaproteobacteria</taxon>
        <taxon>Vibrionales</taxon>
        <taxon>Vibrionaceae</taxon>
        <taxon>Vibrio</taxon>
    </lineage>
</organism>
<gene>
    <name evidence="11" type="ORF">OJ16_03045</name>
</gene>